<accession>A0A9E6R7I1</accession>
<keyword evidence="3" id="KW-1185">Reference proteome</keyword>
<reference evidence="2" key="1">
    <citation type="submission" date="2021-08" db="EMBL/GenBank/DDBJ databases">
        <authorList>
            <person name="Zhang H."/>
            <person name="Xu M."/>
            <person name="Yu Z."/>
            <person name="Yang L."/>
            <person name="Cai Y."/>
        </authorList>
    </citation>
    <scope>NUCLEOTIDE SEQUENCE</scope>
    <source>
        <strain evidence="2">CHL1</strain>
    </source>
</reference>
<dbReference type="PROSITE" id="PS51257">
    <property type="entry name" value="PROKAR_LIPOPROTEIN"/>
    <property type="match status" value="1"/>
</dbReference>
<gene>
    <name evidence="2" type="ORF">K6K41_17130</name>
</gene>
<dbReference type="Proteomes" id="UP000825701">
    <property type="component" value="Chromosome"/>
</dbReference>
<dbReference type="AlphaFoldDB" id="A0A9E6R7I1"/>
<proteinExistence type="predicted"/>
<protein>
    <submittedName>
        <fullName evidence="2">Uncharacterized protein</fullName>
    </submittedName>
</protein>
<dbReference type="KEGG" id="cmet:K6K41_17130"/>
<evidence type="ECO:0000313" key="2">
    <source>
        <dbReference type="EMBL" id="QZN98709.1"/>
    </source>
</evidence>
<evidence type="ECO:0000313" key="3">
    <source>
        <dbReference type="Proteomes" id="UP000825701"/>
    </source>
</evidence>
<sequence>MTKPSRRAQSPSLVAAACFAIALLAPADASARSDAFEALIAQWTDLNSACRGGSGDDPKTMKACDERETIGARLKKGGWCYGRPGDAGYQRNWIRCGS</sequence>
<feature type="chain" id="PRO_5038964973" evidence="1">
    <location>
        <begin position="32"/>
        <end position="98"/>
    </location>
</feature>
<dbReference type="RefSeq" id="WP_261401665.1">
    <property type="nucleotide sequence ID" value="NZ_CP081869.1"/>
</dbReference>
<evidence type="ECO:0000256" key="1">
    <source>
        <dbReference type="SAM" id="SignalP"/>
    </source>
</evidence>
<dbReference type="EMBL" id="CP081869">
    <property type="protein sequence ID" value="QZN98709.1"/>
    <property type="molecule type" value="Genomic_DNA"/>
</dbReference>
<name>A0A9E6R7I1_9HYPH</name>
<feature type="signal peptide" evidence="1">
    <location>
        <begin position="1"/>
        <end position="31"/>
    </location>
</feature>
<keyword evidence="1" id="KW-0732">Signal</keyword>
<organism evidence="2 3">
    <name type="scientific">Chenggangzhangella methanolivorans</name>
    <dbReference type="NCBI Taxonomy" id="1437009"/>
    <lineage>
        <taxon>Bacteria</taxon>
        <taxon>Pseudomonadati</taxon>
        <taxon>Pseudomonadota</taxon>
        <taxon>Alphaproteobacteria</taxon>
        <taxon>Hyphomicrobiales</taxon>
        <taxon>Methylopilaceae</taxon>
        <taxon>Chenggangzhangella</taxon>
    </lineage>
</organism>